<dbReference type="GO" id="GO:0008233">
    <property type="term" value="F:peptidase activity"/>
    <property type="evidence" value="ECO:0007669"/>
    <property type="project" value="InterPro"/>
</dbReference>
<evidence type="ECO:0000313" key="1">
    <source>
        <dbReference type="EMBL" id="EUA13903.1"/>
    </source>
</evidence>
<dbReference type="GO" id="GO:0008047">
    <property type="term" value="F:enzyme activator activity"/>
    <property type="evidence" value="ECO:0007669"/>
    <property type="project" value="InterPro"/>
</dbReference>
<proteinExistence type="predicted"/>
<dbReference type="InterPro" id="IPR000671">
    <property type="entry name" value="Peptidase_A31"/>
</dbReference>
<protein>
    <submittedName>
        <fullName evidence="1">Putative hydrogenase maturation protein HupD</fullName>
    </submittedName>
</protein>
<dbReference type="AlphaFoldDB" id="X7Z557"/>
<accession>X7Z557</accession>
<reference evidence="1" key="1">
    <citation type="submission" date="2014-01" db="EMBL/GenBank/DDBJ databases">
        <authorList>
            <person name="Brown-Elliot B."/>
            <person name="Wallace R."/>
            <person name="Lenaerts A."/>
            <person name="Ordway D."/>
            <person name="DeGroote M.A."/>
            <person name="Parker T."/>
            <person name="Sizemore C."/>
            <person name="Tallon L.J."/>
            <person name="Sadzewicz L.K."/>
            <person name="Sengamalay N."/>
            <person name="Fraser C.M."/>
            <person name="Hine E."/>
            <person name="Shefchek K.A."/>
            <person name="Das S.P."/>
            <person name="Tettelin H."/>
        </authorList>
    </citation>
    <scope>NUCLEOTIDE SEQUENCE [LARGE SCALE GENOMIC DNA]</scope>
    <source>
        <strain evidence="1">4042</strain>
    </source>
</reference>
<comment type="caution">
    <text evidence="1">The sequence shown here is derived from an EMBL/GenBank/DDBJ whole genome shotgun (WGS) entry which is preliminary data.</text>
</comment>
<gene>
    <name evidence="1" type="ORF">I553_7023</name>
</gene>
<dbReference type="PRINTS" id="PR00446">
    <property type="entry name" value="HYDRGNUPTAKE"/>
</dbReference>
<dbReference type="Gene3D" id="3.40.50.1450">
    <property type="entry name" value="HybD-like"/>
    <property type="match status" value="1"/>
</dbReference>
<dbReference type="SUPFAM" id="SSF53163">
    <property type="entry name" value="HybD-like"/>
    <property type="match status" value="1"/>
</dbReference>
<sequence>MTMSARSARILVAGIGNIFLGDDGFGPEVLRQLPGRLASESVRVSDYGIGACIWPTTCSKNGTPWSWSTRCPTVVARGRCTSSRPTTAGWRPRLRSTRTRWTPRRCSRAFAPLAGGPEDYRGGV</sequence>
<name>X7Z557_MYCXE</name>
<organism evidence="1">
    <name type="scientific">Mycobacterium xenopi 4042</name>
    <dbReference type="NCBI Taxonomy" id="1299334"/>
    <lineage>
        <taxon>Bacteria</taxon>
        <taxon>Bacillati</taxon>
        <taxon>Actinomycetota</taxon>
        <taxon>Actinomycetes</taxon>
        <taxon>Mycobacteriales</taxon>
        <taxon>Mycobacteriaceae</taxon>
        <taxon>Mycobacterium</taxon>
    </lineage>
</organism>
<dbReference type="InterPro" id="IPR023430">
    <property type="entry name" value="Pept_HybD-like_dom_sf"/>
</dbReference>
<dbReference type="EMBL" id="JAOB01000081">
    <property type="protein sequence ID" value="EUA13903.1"/>
    <property type="molecule type" value="Genomic_DNA"/>
</dbReference>